<protein>
    <submittedName>
        <fullName evidence="5">CNPV229 ankyrin repeat</fullName>
    </submittedName>
</protein>
<feature type="compositionally biased region" description="Low complexity" evidence="3">
    <location>
        <begin position="16"/>
        <end position="25"/>
    </location>
</feature>
<sequence>MQADSYYNEETRATVSSPRSSPSRISKSKKRQGPRFTPSPGYRKSKRKIVTSSVSLFDAVKRNFVFQIGNCIPQTEVELQLEKVVGHKITKHKIFDAVQTLGKIEKKTIRVGDQKDGCDNRKRLTVLVNISRISKQSASHIWHNIYGSLAQIQPNLGDDIVTAIQQTVLENVTPLIEENFDLKQQLMFSAKEDSATNMKNGKAKSIKRNLFSDSDKTHDTDDHCDSTGNSKEHKPPSHNDQDQLKFDKQALEVELLEFQKICQFTVVDMTESEDLNFIFGEGTFDQIAIKVREYCPLLTEIVETLAVGKWSKYNKCKKTVSYKFKAALQMVLALDDIKSQRTTTAFSTLFGLLLISYGAGKVVLRTLEPFGLCKSYDFYLSFLDKRKDKYKDIAAKSFPDNCPVIVAYDNINIHKGQARHTRIKERTVPIMWNFTGKAVIKPIVENVKSLFDNSKTASESQKELKDVTVEDVIMLENHKELLAIHNEGTDRILLEGLKLGISLNKSKEQLLSMSEKDLMDYLKKEEYYKEKNDIEISVPLVQPEYPEISSVKTQVMILPLSLEDEVQTCGTANVLKEFAKDLNIKCSKNTEYIVFNEKNNKFDIKAARERYIFYKEMEQHQNDMISLKQQFVSHRSFPKHDDNHSGSDDLEDNLIGVQSEKLASSFKTKMKQISSHMSKLLKKMKLLVQDKNISDAYSAVKLHISEWIGQVDGYECNLFHMAVETENKKLVEALLLSGAPVNSLEGCGLTPLMIAINTNNLDLVKILIRYGARCDGTFPGNIPSPLQIAESIKDESIYNCIIEHIQEKNTITASVFELLDEHVDTAEQLSEHANTSSNAEDTTAAKRPLRDHVITVGDVKTTMTIRGASAKQIESNTEIVRRHFNHGNFQRNFNAIEDFFWGVMVACVKEFQSSTFFPPSYIIEDYKKKDQEYSKFVLKCFKDWLDYNKTDSTFEYFYLFLTKFGPLLYKLRQAVRMGNGKAREACWIELTPIFAAFNKKNYKTESLVHMLNFTALWPLAYREMFRRNCSVNVKGKHGHNFAIDEYMETFVVKPVKLYGRKQTTIEMLGKICMNIELLEHIKSIYQQSFDTSIGGKSSVPDPTPDWIKVAWFAIHHKWLINAQRKTVNLYPHGKKELSDLANIPKECLNVEERGCNKIKESFSEMIYRQFPTQTFVNFTKSTDGSSG</sequence>
<dbReference type="PANTHER" id="PTHR24134">
    <property type="entry name" value="ANKYRIN REPEAT-CONTAINING PROTEIN DDB_G0279043"/>
    <property type="match status" value="1"/>
</dbReference>
<reference evidence="5" key="1">
    <citation type="submission" date="2020-04" db="EMBL/GenBank/DDBJ databases">
        <authorList>
            <person name="Alioto T."/>
            <person name="Alioto T."/>
            <person name="Gomez Garrido J."/>
        </authorList>
    </citation>
    <scope>NUCLEOTIDE SEQUENCE</scope>
    <source>
        <strain evidence="5">A484AB</strain>
    </source>
</reference>
<organism evidence="5 6">
    <name type="scientific">Paramuricea clavata</name>
    <name type="common">Red gorgonian</name>
    <name type="synonym">Violescent sea-whip</name>
    <dbReference type="NCBI Taxonomy" id="317549"/>
    <lineage>
        <taxon>Eukaryota</taxon>
        <taxon>Metazoa</taxon>
        <taxon>Cnidaria</taxon>
        <taxon>Anthozoa</taxon>
        <taxon>Octocorallia</taxon>
        <taxon>Malacalcyonacea</taxon>
        <taxon>Plexauridae</taxon>
        <taxon>Paramuricea</taxon>
    </lineage>
</organism>
<evidence type="ECO:0000259" key="4">
    <source>
        <dbReference type="Pfam" id="PF20231"/>
    </source>
</evidence>
<dbReference type="Pfam" id="PF20231">
    <property type="entry name" value="DUF6589"/>
    <property type="match status" value="1"/>
</dbReference>
<dbReference type="Pfam" id="PF12796">
    <property type="entry name" value="Ank_2"/>
    <property type="match status" value="1"/>
</dbReference>
<evidence type="ECO:0000313" key="5">
    <source>
        <dbReference type="EMBL" id="CAB3998784.1"/>
    </source>
</evidence>
<dbReference type="SUPFAM" id="SSF48403">
    <property type="entry name" value="Ankyrin repeat"/>
    <property type="match status" value="1"/>
</dbReference>
<evidence type="ECO:0000256" key="3">
    <source>
        <dbReference type="SAM" id="MobiDB-lite"/>
    </source>
</evidence>
<dbReference type="InterPro" id="IPR036770">
    <property type="entry name" value="Ankyrin_rpt-contain_sf"/>
</dbReference>
<dbReference type="OrthoDB" id="20872at2759"/>
<name>A0A7D9I760_PARCT</name>
<gene>
    <name evidence="5" type="ORF">PACLA_8A016488</name>
</gene>
<dbReference type="PROSITE" id="PS50297">
    <property type="entry name" value="ANK_REP_REGION"/>
    <property type="match status" value="1"/>
</dbReference>
<dbReference type="SMART" id="SM00248">
    <property type="entry name" value="ANK"/>
    <property type="match status" value="2"/>
</dbReference>
<evidence type="ECO:0000256" key="1">
    <source>
        <dbReference type="ARBA" id="ARBA00022737"/>
    </source>
</evidence>
<keyword evidence="1" id="KW-0677">Repeat</keyword>
<feature type="compositionally biased region" description="Basic and acidic residues" evidence="3">
    <location>
        <begin position="213"/>
        <end position="242"/>
    </location>
</feature>
<evidence type="ECO:0000256" key="2">
    <source>
        <dbReference type="ARBA" id="ARBA00023043"/>
    </source>
</evidence>
<dbReference type="AlphaFoldDB" id="A0A7D9I760"/>
<accession>A0A7D9I760</accession>
<dbReference type="PROSITE" id="PS50088">
    <property type="entry name" value="ANK_REPEAT"/>
    <property type="match status" value="1"/>
</dbReference>
<keyword evidence="6" id="KW-1185">Reference proteome</keyword>
<dbReference type="InterPro" id="IPR002110">
    <property type="entry name" value="Ankyrin_rpt"/>
</dbReference>
<keyword evidence="2" id="KW-0040">ANK repeat</keyword>
<feature type="domain" description="DUF6589" evidence="4">
    <location>
        <begin position="858"/>
        <end position="1092"/>
    </location>
</feature>
<proteinExistence type="predicted"/>
<dbReference type="PANTHER" id="PTHR24134:SF9">
    <property type="entry name" value="ANKYRIN REPEAT AND SOCS BOX PROTEIN 8"/>
    <property type="match status" value="1"/>
</dbReference>
<dbReference type="InterPro" id="IPR046496">
    <property type="entry name" value="DUF6589"/>
</dbReference>
<feature type="region of interest" description="Disordered" evidence="3">
    <location>
        <begin position="193"/>
        <end position="242"/>
    </location>
</feature>
<feature type="region of interest" description="Disordered" evidence="3">
    <location>
        <begin position="1"/>
        <end position="44"/>
    </location>
</feature>
<comment type="caution">
    <text evidence="5">The sequence shown here is derived from an EMBL/GenBank/DDBJ whole genome shotgun (WGS) entry which is preliminary data.</text>
</comment>
<dbReference type="Proteomes" id="UP001152795">
    <property type="component" value="Unassembled WGS sequence"/>
</dbReference>
<evidence type="ECO:0000313" key="6">
    <source>
        <dbReference type="Proteomes" id="UP001152795"/>
    </source>
</evidence>
<dbReference type="EMBL" id="CACRXK020003439">
    <property type="protein sequence ID" value="CAB3998784.1"/>
    <property type="molecule type" value="Genomic_DNA"/>
</dbReference>
<dbReference type="Gene3D" id="1.25.40.20">
    <property type="entry name" value="Ankyrin repeat-containing domain"/>
    <property type="match status" value="1"/>
</dbReference>